<evidence type="ECO:0000313" key="2">
    <source>
        <dbReference type="Proteomes" id="UP000023152"/>
    </source>
</evidence>
<protein>
    <submittedName>
        <fullName evidence="1">Uncharacterized protein</fullName>
    </submittedName>
</protein>
<organism evidence="1 2">
    <name type="scientific">Reticulomyxa filosa</name>
    <dbReference type="NCBI Taxonomy" id="46433"/>
    <lineage>
        <taxon>Eukaryota</taxon>
        <taxon>Sar</taxon>
        <taxon>Rhizaria</taxon>
        <taxon>Retaria</taxon>
        <taxon>Foraminifera</taxon>
        <taxon>Monothalamids</taxon>
        <taxon>Reticulomyxidae</taxon>
        <taxon>Reticulomyxa</taxon>
    </lineage>
</organism>
<reference evidence="1 2" key="1">
    <citation type="journal article" date="2013" name="Curr. Biol.">
        <title>The Genome of the Foraminiferan Reticulomyxa filosa.</title>
        <authorList>
            <person name="Glockner G."/>
            <person name="Hulsmann N."/>
            <person name="Schleicher M."/>
            <person name="Noegel A.A."/>
            <person name="Eichinger L."/>
            <person name="Gallinger C."/>
            <person name="Pawlowski J."/>
            <person name="Sierra R."/>
            <person name="Euteneuer U."/>
            <person name="Pillet L."/>
            <person name="Moustafa A."/>
            <person name="Platzer M."/>
            <person name="Groth M."/>
            <person name="Szafranski K."/>
            <person name="Schliwa M."/>
        </authorList>
    </citation>
    <scope>NUCLEOTIDE SEQUENCE [LARGE SCALE GENOMIC DNA]</scope>
</reference>
<proteinExistence type="predicted"/>
<comment type="caution">
    <text evidence="1">The sequence shown here is derived from an EMBL/GenBank/DDBJ whole genome shotgun (WGS) entry which is preliminary data.</text>
</comment>
<name>X6MY34_RETFI</name>
<dbReference type="EMBL" id="ASPP01015048">
    <property type="protein sequence ID" value="ETO18367.1"/>
    <property type="molecule type" value="Genomic_DNA"/>
</dbReference>
<dbReference type="Proteomes" id="UP000023152">
    <property type="component" value="Unassembled WGS sequence"/>
</dbReference>
<accession>X6MY34</accession>
<gene>
    <name evidence="1" type="ORF">RFI_18907</name>
</gene>
<dbReference type="AlphaFoldDB" id="X6MY34"/>
<evidence type="ECO:0000313" key="1">
    <source>
        <dbReference type="EMBL" id="ETO18367.1"/>
    </source>
</evidence>
<keyword evidence="2" id="KW-1185">Reference proteome</keyword>
<sequence length="136" mass="15812">MIEIAMNNFWTMEEVAKYFMLCLEQDYVKQPESVFVYAMAGFMAGKFRTGEYFKRSGKIDVDQLERAIVKQKQTMNENKPKMIAEIMIEMGLVTEKDTASLLLIKDESKKRFILDASIVPEIKTPEIEDVKNIKKK</sequence>